<evidence type="ECO:0000256" key="1">
    <source>
        <dbReference type="ARBA" id="ARBA00022441"/>
    </source>
</evidence>
<dbReference type="Gene3D" id="2.120.10.80">
    <property type="entry name" value="Kelch-type beta propeller"/>
    <property type="match status" value="1"/>
</dbReference>
<dbReference type="AlphaFoldDB" id="A0A8B9SYQ4"/>
<dbReference type="Pfam" id="PF01344">
    <property type="entry name" value="Kelch_1"/>
    <property type="match status" value="1"/>
</dbReference>
<protein>
    <submittedName>
        <fullName evidence="2">Uncharacterized protein</fullName>
    </submittedName>
</protein>
<reference evidence="2" key="3">
    <citation type="submission" date="2025-09" db="UniProtKB">
        <authorList>
            <consortium name="Ensembl"/>
        </authorList>
    </citation>
    <scope>IDENTIFICATION</scope>
</reference>
<reference evidence="2" key="1">
    <citation type="submission" date="2019-08" db="EMBL/GenBank/DDBJ databases">
        <title>Three high-quality genomes provides insights into domestication of ducks.</title>
        <authorList>
            <person name="Hou Z.C."/>
            <person name="Zhu F."/>
            <person name="Yin Z.T."/>
            <person name="Zhang F."/>
        </authorList>
    </citation>
    <scope>NUCLEOTIDE SEQUENCE [LARGE SCALE GENOMIC DNA]</scope>
</reference>
<dbReference type="InterPro" id="IPR006652">
    <property type="entry name" value="Kelch_1"/>
</dbReference>
<evidence type="ECO:0000313" key="3">
    <source>
        <dbReference type="Proteomes" id="UP000694400"/>
    </source>
</evidence>
<dbReference type="InterPro" id="IPR015915">
    <property type="entry name" value="Kelch-typ_b-propeller"/>
</dbReference>
<keyword evidence="1" id="KW-0880">Kelch repeat</keyword>
<proteinExistence type="predicted"/>
<name>A0A8B9SYQ4_ANAPL</name>
<organism evidence="2 3">
    <name type="scientific">Anas platyrhynchos</name>
    <name type="common">Mallard</name>
    <name type="synonym">Anas boschas</name>
    <dbReference type="NCBI Taxonomy" id="8839"/>
    <lineage>
        <taxon>Eukaryota</taxon>
        <taxon>Metazoa</taxon>
        <taxon>Chordata</taxon>
        <taxon>Craniata</taxon>
        <taxon>Vertebrata</taxon>
        <taxon>Euteleostomi</taxon>
        <taxon>Archelosauria</taxon>
        <taxon>Archosauria</taxon>
        <taxon>Dinosauria</taxon>
        <taxon>Saurischia</taxon>
        <taxon>Theropoda</taxon>
        <taxon>Coelurosauria</taxon>
        <taxon>Aves</taxon>
        <taxon>Neognathae</taxon>
        <taxon>Galloanserae</taxon>
        <taxon>Anseriformes</taxon>
        <taxon>Anatidae</taxon>
        <taxon>Anatinae</taxon>
        <taxon>Anas</taxon>
    </lineage>
</organism>
<dbReference type="Ensembl" id="ENSAPLT00020014390.1">
    <property type="protein sequence ID" value="ENSAPLP00020013354.1"/>
    <property type="gene ID" value="ENSAPLG00020009802.1"/>
</dbReference>
<sequence length="89" mass="9606">ARGWPCWRGCSTWPVATTGPAALTPSTHDLVAMDGWLLNSIEKYNPRTNKWVAASCMFTRRSSVGVAVLELLNFPPPSSPTLSVSSTSL</sequence>
<evidence type="ECO:0000313" key="2">
    <source>
        <dbReference type="Ensembl" id="ENSAPLP00020013354.1"/>
    </source>
</evidence>
<dbReference type="SUPFAM" id="SSF117281">
    <property type="entry name" value="Kelch motif"/>
    <property type="match status" value="1"/>
</dbReference>
<reference evidence="2" key="2">
    <citation type="submission" date="2025-08" db="UniProtKB">
        <authorList>
            <consortium name="Ensembl"/>
        </authorList>
    </citation>
    <scope>IDENTIFICATION</scope>
</reference>
<dbReference type="GO" id="GO:0016567">
    <property type="term" value="P:protein ubiquitination"/>
    <property type="evidence" value="ECO:0007669"/>
    <property type="project" value="UniProtKB-UniPathway"/>
</dbReference>
<dbReference type="UniPathway" id="UPA00143"/>
<dbReference type="Proteomes" id="UP000694400">
    <property type="component" value="Chromosome 21"/>
</dbReference>
<accession>A0A8B9SYQ4</accession>